<dbReference type="PRINTS" id="PR00723">
    <property type="entry name" value="SUBTILISIN"/>
</dbReference>
<evidence type="ECO:0000256" key="6">
    <source>
        <dbReference type="ARBA" id="ARBA00022801"/>
    </source>
</evidence>
<evidence type="ECO:0000256" key="5">
    <source>
        <dbReference type="ARBA" id="ARBA00022729"/>
    </source>
</evidence>
<keyword evidence="7 10" id="KW-0720">Serine protease</keyword>
<evidence type="ECO:0000256" key="1">
    <source>
        <dbReference type="ARBA" id="ARBA00004613"/>
    </source>
</evidence>
<evidence type="ECO:0000256" key="3">
    <source>
        <dbReference type="ARBA" id="ARBA00022525"/>
    </source>
</evidence>
<keyword evidence="4 10" id="KW-0645">Protease</keyword>
<dbReference type="CDD" id="cd04852">
    <property type="entry name" value="Peptidases_S8_3"/>
    <property type="match status" value="1"/>
</dbReference>
<dbReference type="Gene3D" id="2.60.40.2310">
    <property type="match status" value="1"/>
</dbReference>
<evidence type="ECO:0000256" key="10">
    <source>
        <dbReference type="PROSITE-ProRule" id="PRU01240"/>
    </source>
</evidence>
<feature type="signal peptide" evidence="12">
    <location>
        <begin position="1"/>
        <end position="37"/>
    </location>
</feature>
<feature type="domain" description="Peptidase S8/S53" evidence="13">
    <location>
        <begin position="139"/>
        <end position="582"/>
    </location>
</feature>
<keyword evidence="18" id="KW-1185">Reference proteome</keyword>
<feature type="non-terminal residue" evidence="17">
    <location>
        <position position="1"/>
    </location>
</feature>
<dbReference type="OrthoDB" id="206201at2759"/>
<dbReference type="Pfam" id="PF00082">
    <property type="entry name" value="Peptidase_S8"/>
    <property type="match status" value="1"/>
</dbReference>
<feature type="active site" description="Charge relay system" evidence="9 10">
    <location>
        <position position="216"/>
    </location>
</feature>
<feature type="region of interest" description="Disordered" evidence="11">
    <location>
        <begin position="193"/>
        <end position="224"/>
    </location>
</feature>
<evidence type="ECO:0000313" key="18">
    <source>
        <dbReference type="Proteomes" id="UP000324897"/>
    </source>
</evidence>
<dbReference type="SUPFAM" id="SSF52743">
    <property type="entry name" value="Subtilisin-like"/>
    <property type="match status" value="1"/>
</dbReference>
<keyword evidence="8" id="KW-0325">Glycoprotein</keyword>
<feature type="domain" description="Inhibitor I9" evidence="15">
    <location>
        <begin position="42"/>
        <end position="114"/>
    </location>
</feature>
<comment type="similarity">
    <text evidence="2 10">Belongs to the peptidase S8 family.</text>
</comment>
<evidence type="ECO:0000256" key="9">
    <source>
        <dbReference type="PIRSR" id="PIRSR615500-1"/>
    </source>
</evidence>
<organism evidence="17 18">
    <name type="scientific">Eragrostis curvula</name>
    <name type="common">weeping love grass</name>
    <dbReference type="NCBI Taxonomy" id="38414"/>
    <lineage>
        <taxon>Eukaryota</taxon>
        <taxon>Viridiplantae</taxon>
        <taxon>Streptophyta</taxon>
        <taxon>Embryophyta</taxon>
        <taxon>Tracheophyta</taxon>
        <taxon>Spermatophyta</taxon>
        <taxon>Magnoliopsida</taxon>
        <taxon>Liliopsida</taxon>
        <taxon>Poales</taxon>
        <taxon>Poaceae</taxon>
        <taxon>PACMAD clade</taxon>
        <taxon>Chloridoideae</taxon>
        <taxon>Eragrostideae</taxon>
        <taxon>Eragrostidinae</taxon>
        <taxon>Eragrostis</taxon>
    </lineage>
</organism>
<dbReference type="InterPro" id="IPR010259">
    <property type="entry name" value="S8pro/Inhibitor_I9"/>
</dbReference>
<dbReference type="PROSITE" id="PS00136">
    <property type="entry name" value="SUBTILASE_ASP"/>
    <property type="match status" value="1"/>
</dbReference>
<dbReference type="Proteomes" id="UP000324897">
    <property type="component" value="Chromosome 1"/>
</dbReference>
<feature type="domain" description="Subtilisin-like protease fibronectin type-III" evidence="16">
    <location>
        <begin position="660"/>
        <end position="762"/>
    </location>
</feature>
<protein>
    <recommendedName>
        <fullName evidence="19">Subtilisin-like protease fibronectin type-III domain-containing protein</fullName>
    </recommendedName>
</protein>
<dbReference type="InterPro" id="IPR046450">
    <property type="entry name" value="PA_dom_sf"/>
</dbReference>
<dbReference type="InterPro" id="IPR015500">
    <property type="entry name" value="Peptidase_S8_subtilisin-rel"/>
</dbReference>
<dbReference type="InterPro" id="IPR036852">
    <property type="entry name" value="Peptidase_S8/S53_dom_sf"/>
</dbReference>
<keyword evidence="3" id="KW-0964">Secreted</keyword>
<dbReference type="Gramene" id="TVU32366">
    <property type="protein sequence ID" value="TVU32366"/>
    <property type="gene ID" value="EJB05_24093"/>
</dbReference>
<evidence type="ECO:0000256" key="7">
    <source>
        <dbReference type="ARBA" id="ARBA00022825"/>
    </source>
</evidence>
<dbReference type="InterPro" id="IPR041469">
    <property type="entry name" value="Subtilisin-like_FN3"/>
</dbReference>
<comment type="caution">
    <text evidence="17">The sequence shown here is derived from an EMBL/GenBank/DDBJ whole genome shotgun (WGS) entry which is preliminary data.</text>
</comment>
<dbReference type="PANTHER" id="PTHR10795">
    <property type="entry name" value="PROPROTEIN CONVERTASE SUBTILISIN/KEXIN"/>
    <property type="match status" value="1"/>
</dbReference>
<dbReference type="PROSITE" id="PS51892">
    <property type="entry name" value="SUBTILASE"/>
    <property type="match status" value="1"/>
</dbReference>
<feature type="active site" description="Charge relay system" evidence="9 10">
    <location>
        <position position="546"/>
    </location>
</feature>
<dbReference type="InterPro" id="IPR045051">
    <property type="entry name" value="SBT"/>
</dbReference>
<dbReference type="CDD" id="cd02120">
    <property type="entry name" value="PA_subtilisin_like"/>
    <property type="match status" value="1"/>
</dbReference>
<evidence type="ECO:0000313" key="17">
    <source>
        <dbReference type="EMBL" id="TVU32366.1"/>
    </source>
</evidence>
<evidence type="ECO:0000259" key="14">
    <source>
        <dbReference type="Pfam" id="PF02225"/>
    </source>
</evidence>
<dbReference type="Pfam" id="PF05922">
    <property type="entry name" value="Inhibitor_I9"/>
    <property type="match status" value="1"/>
</dbReference>
<evidence type="ECO:0000259" key="13">
    <source>
        <dbReference type="Pfam" id="PF00082"/>
    </source>
</evidence>
<dbReference type="InterPro" id="IPR034197">
    <property type="entry name" value="Peptidases_S8_3"/>
</dbReference>
<feature type="chain" id="PRO_5023810247" description="Subtilisin-like protease fibronectin type-III domain-containing protein" evidence="12">
    <location>
        <begin position="38"/>
        <end position="765"/>
    </location>
</feature>
<evidence type="ECO:0000256" key="12">
    <source>
        <dbReference type="SAM" id="SignalP"/>
    </source>
</evidence>
<evidence type="ECO:0008006" key="19">
    <source>
        <dbReference type="Google" id="ProtNLM"/>
    </source>
</evidence>
<comment type="subcellular location">
    <subcellularLocation>
        <location evidence="1">Secreted</location>
    </subcellularLocation>
</comment>
<dbReference type="EMBL" id="RWGY01000011">
    <property type="protein sequence ID" value="TVU32366.1"/>
    <property type="molecule type" value="Genomic_DNA"/>
</dbReference>
<dbReference type="FunFam" id="3.40.50.200:FF:000006">
    <property type="entry name" value="Subtilisin-like protease SBT1.5"/>
    <property type="match status" value="1"/>
</dbReference>
<dbReference type="InterPro" id="IPR037045">
    <property type="entry name" value="S8pro/Inhibitor_I9_sf"/>
</dbReference>
<feature type="domain" description="PA" evidence="14">
    <location>
        <begin position="374"/>
        <end position="465"/>
    </location>
</feature>
<dbReference type="SUPFAM" id="SSF52025">
    <property type="entry name" value="PA domain"/>
    <property type="match status" value="1"/>
</dbReference>
<evidence type="ECO:0000256" key="2">
    <source>
        <dbReference type="ARBA" id="ARBA00011073"/>
    </source>
</evidence>
<gene>
    <name evidence="17" type="ORF">EJB05_24093</name>
</gene>
<keyword evidence="5 12" id="KW-0732">Signal</keyword>
<dbReference type="Gene3D" id="3.30.70.80">
    <property type="entry name" value="Peptidase S8 propeptide/proteinase inhibitor I9"/>
    <property type="match status" value="1"/>
</dbReference>
<proteinExistence type="inferred from homology"/>
<dbReference type="Gene3D" id="3.50.30.30">
    <property type="match status" value="1"/>
</dbReference>
<dbReference type="Pfam" id="PF17766">
    <property type="entry name" value="fn3_6"/>
    <property type="match status" value="1"/>
</dbReference>
<dbReference type="GO" id="GO:0005576">
    <property type="term" value="C:extracellular region"/>
    <property type="evidence" value="ECO:0007669"/>
    <property type="project" value="UniProtKB-SubCell"/>
</dbReference>
<dbReference type="Gene3D" id="3.40.50.200">
    <property type="entry name" value="Peptidase S8/S53 domain"/>
    <property type="match status" value="1"/>
</dbReference>
<feature type="active site" description="Charge relay system" evidence="9 10">
    <location>
        <position position="148"/>
    </location>
</feature>
<dbReference type="InterPro" id="IPR023827">
    <property type="entry name" value="Peptidase_S8_Asp-AS"/>
</dbReference>
<evidence type="ECO:0000259" key="16">
    <source>
        <dbReference type="Pfam" id="PF17766"/>
    </source>
</evidence>
<keyword evidence="6 10" id="KW-0378">Hydrolase</keyword>
<accession>A0A5J9V8R8</accession>
<sequence length="765" mass="79065">MHEASEATAAKPAMESFKPPSVLFCLVPFLLLSAVAGDEHATFIVHVQPHENHATADDRKTWYMSFLPEDGRLVHAYHHVATGFAARLTLEELDDMSSMPGFVSAVPDKMYKLQTTHTPEFLGLTTSQQGNSSLGSERGAGVIIGVLDTGVFPFHPSFSDAGMPPPPAKWKGRCEFNVSSACNNKLIGARNLVTEGNSSSSSSGRRRAPPFDDDGHGTHTASTAAGAAVPGAHVLGQAAGVAVGMAPRAHVAVYKVCGEDGCLSSDVLAGTDAAVADGCDVISMSLGSPPEPFHQDPVAVAAFGAVEKGVFVSMAAGNSGPNVSSLSNEAPWMLTVAASSMDRAIRTTMRLGNGASFHGESITQPSSPASTMFPLVYAGASRRPLAALCGVGALDGLDVRGKIVVCDLGAGPGGNITRTLKGLVVRRAGGVGIILANGFSYGYTTFAGTHALPASNVDYAAGVAIKSYINSTANPTAQIVAGGTVLGTAPAPVMASFSSRGPSLVNPGILKPDITGPGMNVLAAWPAASGGLPGAPPTFNIISGTSMSTPHLSGIAAAIKSKNPEWSPAAIRSAIMTTADAADRSGGPILDEQHAPADWFAAGAGHVNPEKAADPGLVYDINPSDYVGYLCSLYKSREVSVVARRPVNCSAVTVIPSTMLNYPSISVVFPRNWNRSKPMVVQRTAKSVGKVPSTYVAAVDMPAAAAVEVTVDVSPKQLVFTQANQEVSFKVTVWPRQNGGKVVHGALRWVSGTYTVRSPISVSFA</sequence>
<dbReference type="FunFam" id="3.50.30.30:FF:000005">
    <property type="entry name" value="subtilisin-like protease SBT1.5"/>
    <property type="match status" value="1"/>
</dbReference>
<dbReference type="InterPro" id="IPR003137">
    <property type="entry name" value="PA_domain"/>
</dbReference>
<dbReference type="Pfam" id="PF02225">
    <property type="entry name" value="PA"/>
    <property type="match status" value="1"/>
</dbReference>
<name>A0A5J9V8R8_9POAL</name>
<dbReference type="InterPro" id="IPR000209">
    <property type="entry name" value="Peptidase_S8/S53_dom"/>
</dbReference>
<evidence type="ECO:0000256" key="8">
    <source>
        <dbReference type="ARBA" id="ARBA00023180"/>
    </source>
</evidence>
<reference evidence="17 18" key="1">
    <citation type="journal article" date="2019" name="Sci. Rep.">
        <title>A high-quality genome of Eragrostis curvula grass provides insights into Poaceae evolution and supports new strategies to enhance forage quality.</title>
        <authorList>
            <person name="Carballo J."/>
            <person name="Santos B.A.C.M."/>
            <person name="Zappacosta D."/>
            <person name="Garbus I."/>
            <person name="Selva J.P."/>
            <person name="Gallo C.A."/>
            <person name="Diaz A."/>
            <person name="Albertini E."/>
            <person name="Caccamo M."/>
            <person name="Echenique V."/>
        </authorList>
    </citation>
    <scope>NUCLEOTIDE SEQUENCE [LARGE SCALE GENOMIC DNA]</scope>
    <source>
        <strain evidence="18">cv. Victoria</strain>
        <tissue evidence="17">Leaf</tissue>
    </source>
</reference>
<evidence type="ECO:0000256" key="11">
    <source>
        <dbReference type="SAM" id="MobiDB-lite"/>
    </source>
</evidence>
<dbReference type="AlphaFoldDB" id="A0A5J9V8R8"/>
<evidence type="ECO:0000256" key="4">
    <source>
        <dbReference type="ARBA" id="ARBA00022670"/>
    </source>
</evidence>
<evidence type="ECO:0000259" key="15">
    <source>
        <dbReference type="Pfam" id="PF05922"/>
    </source>
</evidence>
<dbReference type="GO" id="GO:0004252">
    <property type="term" value="F:serine-type endopeptidase activity"/>
    <property type="evidence" value="ECO:0007669"/>
    <property type="project" value="UniProtKB-UniRule"/>
</dbReference>
<dbReference type="GO" id="GO:0006508">
    <property type="term" value="P:proteolysis"/>
    <property type="evidence" value="ECO:0007669"/>
    <property type="project" value="UniProtKB-KW"/>
</dbReference>